<dbReference type="InterPro" id="IPR017868">
    <property type="entry name" value="Filamin/ABP280_repeat-like"/>
</dbReference>
<keyword evidence="3" id="KW-1185">Reference proteome</keyword>
<dbReference type="Gene3D" id="2.60.40.10">
    <property type="entry name" value="Immunoglobulins"/>
    <property type="match status" value="1"/>
</dbReference>
<dbReference type="HOGENOM" id="CLU_370016_0_0_6"/>
<gene>
    <name evidence="2" type="ORF">THII_1186</name>
</gene>
<dbReference type="KEGG" id="tig:THII_1186"/>
<organism evidence="2 3">
    <name type="scientific">Thioploca ingrica</name>
    <dbReference type="NCBI Taxonomy" id="40754"/>
    <lineage>
        <taxon>Bacteria</taxon>
        <taxon>Pseudomonadati</taxon>
        <taxon>Pseudomonadota</taxon>
        <taxon>Gammaproteobacteria</taxon>
        <taxon>Thiotrichales</taxon>
        <taxon>Thiotrichaceae</taxon>
        <taxon>Thioploca</taxon>
    </lineage>
</organism>
<reference evidence="2 3" key="1">
    <citation type="journal article" date="2014" name="ISME J.">
        <title>Ecophysiology of Thioploca ingrica as revealed by the complete genome sequence supplemented with proteomic evidence.</title>
        <authorList>
            <person name="Kojima H."/>
            <person name="Ogura Y."/>
            <person name="Yamamoto N."/>
            <person name="Togashi T."/>
            <person name="Mori H."/>
            <person name="Watanabe T."/>
            <person name="Nemoto F."/>
            <person name="Kurokawa K."/>
            <person name="Hayashi T."/>
            <person name="Fukui M."/>
        </authorList>
    </citation>
    <scope>NUCLEOTIDE SEQUENCE [LARGE SCALE GENOMIC DNA]</scope>
</reference>
<dbReference type="PROSITE" id="PS50194">
    <property type="entry name" value="FILAMIN_REPEAT"/>
    <property type="match status" value="1"/>
</dbReference>
<protein>
    <submittedName>
        <fullName evidence="2">Secreted protein</fullName>
    </submittedName>
</protein>
<dbReference type="OrthoDB" id="5630137at2"/>
<proteinExistence type="predicted"/>
<evidence type="ECO:0000313" key="2">
    <source>
        <dbReference type="EMBL" id="BAP55483.1"/>
    </source>
</evidence>
<dbReference type="InterPro" id="IPR013783">
    <property type="entry name" value="Ig-like_fold"/>
</dbReference>
<keyword evidence="1" id="KW-0812">Transmembrane</keyword>
<evidence type="ECO:0000256" key="1">
    <source>
        <dbReference type="SAM" id="Phobius"/>
    </source>
</evidence>
<dbReference type="SUPFAM" id="SSF75011">
    <property type="entry name" value="3-carboxy-cis,cis-mucoante lactonizing enzyme"/>
    <property type="match status" value="1"/>
</dbReference>
<dbReference type="Proteomes" id="UP000031623">
    <property type="component" value="Chromosome"/>
</dbReference>
<feature type="transmembrane region" description="Helical" evidence="1">
    <location>
        <begin position="12"/>
        <end position="31"/>
    </location>
</feature>
<dbReference type="SUPFAM" id="SSF81296">
    <property type="entry name" value="E set domains"/>
    <property type="match status" value="1"/>
</dbReference>
<sequence>MSWQNKNRITHCFHRQYFCYVTIFLLSLPLIGNSQEPLGTIALLATQIELDRLTPQQNSEEATFFLDEANVIQIEVISTVNDLAIQIQGPNGEVLTPDTMDSFSGEFVLFGEQPSTNQNLPLLPFTLPGFHYLFRFPALGIGEYRVEFEAQSVLTQEVAVITQVITDSSAASNVMALPQQLNLGESTVITVPFFDGQQPIPNAEVTATLVNEAGQVQELQLFDEGGSDDAKAGDGLYSAQFTPQAIGTYRVAVNIQGKNLRGTPCFREVGTQLIVFEATSRLTGKTTVQGIDLNNNNLIDQLVVKVETNTVKAGEYRVFVHLETAQGQSLFRTTAATLKAGIGNISVNFEIEALRELGEAGPYQIKLIDLIYYGDQGVINSDQLRNVGSTPAYQLKQFEKPLFSLIGQTSAQGINQDGDGRFGKLRVSVPVDIVNRGTYSWTLKLTDENGNRITIAAGFKYFPTPGINYLVVDFDGLAIGNKGVDGPYLLTDLIIQGPSIFEVVEEVGETPTFLASQFPFQAAPASCQLYALNDKGLNESQFFTVDLNNHQVKVLGNSYPGYDIEGLAIHPQTNLIYASSGNRVAPHQQKGHLYQVDGQTGQLFSVGSTGFEEVDSLTFDNTGTLWGWAKGDGLITIDTNTGKGHLEFPSKVKVEDLTLSRNTDTLFYGAVKTDLWKYPPLEIICAGKFPAETEALEMMPDNRLLFGNHQDKTFSIHAFDLESCSVIANADIPTPFDDIEGIALPHNACINH</sequence>
<keyword evidence="1" id="KW-1133">Transmembrane helix</keyword>
<dbReference type="AlphaFoldDB" id="A0A090ACL2"/>
<dbReference type="EMBL" id="AP014633">
    <property type="protein sequence ID" value="BAP55483.1"/>
    <property type="molecule type" value="Genomic_DNA"/>
</dbReference>
<dbReference type="NCBIfam" id="NF041940">
    <property type="entry name" value="choice_anch_X"/>
    <property type="match status" value="1"/>
</dbReference>
<evidence type="ECO:0000313" key="3">
    <source>
        <dbReference type="Proteomes" id="UP000031623"/>
    </source>
</evidence>
<accession>A0A090ACL2</accession>
<dbReference type="InterPro" id="IPR014756">
    <property type="entry name" value="Ig_E-set"/>
</dbReference>
<name>A0A090ACL2_9GAMM</name>
<keyword evidence="1" id="KW-0472">Membrane</keyword>